<evidence type="ECO:0000259" key="3">
    <source>
        <dbReference type="Pfam" id="PF13203"/>
    </source>
</evidence>
<name>A0A328F8G5_9BACT</name>
<dbReference type="Pfam" id="PF13203">
    <property type="entry name" value="DUF2201_N"/>
    <property type="match status" value="1"/>
</dbReference>
<dbReference type="Proteomes" id="UP000293902">
    <property type="component" value="Chromosome"/>
</dbReference>
<sequence>MGLTAHTVMHPACAHHLRRGDRNADTWNSACDYAINPILLEAGLILPDGFLYDPILEGKSAEQVYTQLTQGDADESHEEKKSDESQTTPSPAESHEQNQEDQKEDWNQIETAKPSEPDTPEPDNPDHGPAGEVRDGDTAPSPGGTEETETDWEQALVQAAATARIMGQLPKGVDIFIKERFSPSLPWTDLLARFIQQSARSDYTWSQPNRRYIHQDIYFPALVSDQLPEMAVAVDTSGSIRPEELERFSAELSAILSMNPARVHILFNDLTVSRYETVCPWDLPFDFTPKGGGGTDFRPVFQFIDENQITPFCLIFFSDMECRLFPAQAPDYPVLWIRTGQGDDPAPFGDMINLISEK</sequence>
<dbReference type="EMBL" id="QLNI01000078">
    <property type="protein sequence ID" value="RAL99939.1"/>
    <property type="molecule type" value="Genomic_DNA"/>
</dbReference>
<dbReference type="Pfam" id="PF09967">
    <property type="entry name" value="DUF2201"/>
    <property type="match status" value="1"/>
</dbReference>
<organism evidence="5 6">
    <name type="scientific">Desulfobacter hydrogenophilus</name>
    <dbReference type="NCBI Taxonomy" id="2291"/>
    <lineage>
        <taxon>Bacteria</taxon>
        <taxon>Pseudomonadati</taxon>
        <taxon>Thermodesulfobacteriota</taxon>
        <taxon>Desulfobacteria</taxon>
        <taxon>Desulfobacterales</taxon>
        <taxon>Desulfobacteraceae</taxon>
        <taxon>Desulfobacter</taxon>
    </lineage>
</organism>
<dbReference type="InterPro" id="IPR025154">
    <property type="entry name" value="Put_metallopeptidase_dom"/>
</dbReference>
<proteinExistence type="predicted"/>
<evidence type="ECO:0000313" key="5">
    <source>
        <dbReference type="EMBL" id="RAL99939.1"/>
    </source>
</evidence>
<dbReference type="OrthoDB" id="9761650at2"/>
<evidence type="ECO:0000256" key="1">
    <source>
        <dbReference type="SAM" id="MobiDB-lite"/>
    </source>
</evidence>
<reference evidence="4 7" key="2">
    <citation type="submission" date="2019-02" db="EMBL/GenBank/DDBJ databases">
        <title>Complete genome sequence of Desulfobacter hydrogenophilus AcRS1.</title>
        <authorList>
            <person name="Marietou A."/>
            <person name="Lund M.B."/>
            <person name="Marshall I.P.G."/>
            <person name="Schreiber L."/>
            <person name="Jorgensen B."/>
        </authorList>
    </citation>
    <scope>NUCLEOTIDE SEQUENCE [LARGE SCALE GENOMIC DNA]</scope>
    <source>
        <strain evidence="4 7">AcRS1</strain>
    </source>
</reference>
<feature type="domain" description="VWA-like" evidence="2">
    <location>
        <begin position="230"/>
        <end position="354"/>
    </location>
</feature>
<dbReference type="PANTHER" id="PTHR38730">
    <property type="entry name" value="SLL7028 PROTEIN"/>
    <property type="match status" value="1"/>
</dbReference>
<reference evidence="5 6" key="1">
    <citation type="submission" date="2018-06" db="EMBL/GenBank/DDBJ databases">
        <title>Complete Genome Sequence of Desulfobacter hydrogenophilus (DSM3380).</title>
        <authorList>
            <person name="Marietou A."/>
            <person name="Schreiber L."/>
            <person name="Marshall I."/>
            <person name="Jorgensen B."/>
        </authorList>
    </citation>
    <scope>NUCLEOTIDE SEQUENCE [LARGE SCALE GENOMIC DNA]</scope>
    <source>
        <strain evidence="5 6">DSM 3380</strain>
    </source>
</reference>
<dbReference type="Proteomes" id="UP000248798">
    <property type="component" value="Unassembled WGS sequence"/>
</dbReference>
<protein>
    <recommendedName>
        <fullName evidence="8">VWA-like domain-containing protein</fullName>
    </recommendedName>
</protein>
<feature type="domain" description="Putative metallopeptidase" evidence="3">
    <location>
        <begin position="1"/>
        <end position="222"/>
    </location>
</feature>
<evidence type="ECO:0008006" key="8">
    <source>
        <dbReference type="Google" id="ProtNLM"/>
    </source>
</evidence>
<evidence type="ECO:0000313" key="7">
    <source>
        <dbReference type="Proteomes" id="UP000293902"/>
    </source>
</evidence>
<evidence type="ECO:0000259" key="2">
    <source>
        <dbReference type="Pfam" id="PF09967"/>
    </source>
</evidence>
<accession>A0A328F8G5</accession>
<feature type="compositionally biased region" description="Basic and acidic residues" evidence="1">
    <location>
        <begin position="93"/>
        <end position="106"/>
    </location>
</feature>
<dbReference type="PANTHER" id="PTHR38730:SF1">
    <property type="entry name" value="SLL7028 PROTEIN"/>
    <property type="match status" value="1"/>
</dbReference>
<dbReference type="EMBL" id="CP036313">
    <property type="protein sequence ID" value="QBH15164.1"/>
    <property type="molecule type" value="Genomic_DNA"/>
</dbReference>
<evidence type="ECO:0000313" key="4">
    <source>
        <dbReference type="EMBL" id="QBH15164.1"/>
    </source>
</evidence>
<keyword evidence="7" id="KW-1185">Reference proteome</keyword>
<evidence type="ECO:0000313" key="6">
    <source>
        <dbReference type="Proteomes" id="UP000248798"/>
    </source>
</evidence>
<dbReference type="InterPro" id="IPR018698">
    <property type="entry name" value="VWA-like_dom"/>
</dbReference>
<feature type="region of interest" description="Disordered" evidence="1">
    <location>
        <begin position="69"/>
        <end position="151"/>
    </location>
</feature>
<gene>
    <name evidence="5" type="ORF">DO021_21680</name>
    <name evidence="4" type="ORF">EYB58_20905</name>
</gene>
<dbReference type="AlphaFoldDB" id="A0A328F8G5"/>